<dbReference type="OrthoDB" id="3623843at2"/>
<dbReference type="KEGG" id="tfl:RPIT_02280"/>
<dbReference type="SUPFAM" id="SSF55961">
    <property type="entry name" value="Bet v1-like"/>
    <property type="match status" value="1"/>
</dbReference>
<organism evidence="1 2">
    <name type="scientific">Tessaracoccus flavus</name>
    <dbReference type="NCBI Taxonomy" id="1610493"/>
    <lineage>
        <taxon>Bacteria</taxon>
        <taxon>Bacillati</taxon>
        <taxon>Actinomycetota</taxon>
        <taxon>Actinomycetes</taxon>
        <taxon>Propionibacteriales</taxon>
        <taxon>Propionibacteriaceae</taxon>
        <taxon>Tessaracoccus</taxon>
    </lineage>
</organism>
<dbReference type="Gene3D" id="3.30.530.20">
    <property type="match status" value="1"/>
</dbReference>
<keyword evidence="2" id="KW-1185">Reference proteome</keyword>
<dbReference type="Proteomes" id="UP000188324">
    <property type="component" value="Chromosome"/>
</dbReference>
<reference evidence="1 2" key="1">
    <citation type="journal article" date="2016" name="Int. J. Syst. Evol. Microbiol.">
        <title>Tessaracoccus flavus sp. nov., isolated from the drainage system of a lindane-producing factory.</title>
        <authorList>
            <person name="Kumari R."/>
            <person name="Singh P."/>
            <person name="Schumann P."/>
            <person name="Lal R."/>
        </authorList>
    </citation>
    <scope>NUCLEOTIDE SEQUENCE [LARGE SCALE GENOMIC DNA]</scope>
    <source>
        <strain evidence="1 2">RP1T</strain>
    </source>
</reference>
<gene>
    <name evidence="1" type="ORF">RPIT_02280</name>
</gene>
<protein>
    <submittedName>
        <fullName evidence="1">Uncharacterized protein</fullName>
    </submittedName>
</protein>
<dbReference type="AlphaFoldDB" id="A0A1Q2CCF7"/>
<proteinExistence type="predicted"/>
<evidence type="ECO:0000313" key="1">
    <source>
        <dbReference type="EMBL" id="AQP43786.1"/>
    </source>
</evidence>
<sequence length="118" mass="13482">MQILGDRTRQLPAPPHVVFTSLTHPGLPCARPWLVLLDDEVPPVILSSHEPHRVQWSSLWPSRPNDLVDLELSPKDGGTLLRFILSTPDEEPDASKLGHMRRRRHHLLFADLRFSYGQ</sequence>
<name>A0A1Q2CCF7_9ACTN</name>
<evidence type="ECO:0000313" key="2">
    <source>
        <dbReference type="Proteomes" id="UP000188324"/>
    </source>
</evidence>
<dbReference type="InterPro" id="IPR023393">
    <property type="entry name" value="START-like_dom_sf"/>
</dbReference>
<dbReference type="RefSeq" id="WP_077340198.1">
    <property type="nucleotide sequence ID" value="NZ_CP019605.1"/>
</dbReference>
<accession>A0A1Q2CCF7</accession>
<dbReference type="EMBL" id="CP019605">
    <property type="protein sequence ID" value="AQP43786.1"/>
    <property type="molecule type" value="Genomic_DNA"/>
</dbReference>